<dbReference type="InterPro" id="IPR002182">
    <property type="entry name" value="NB-ARC"/>
</dbReference>
<accession>A0ABD0V678</accession>
<dbReference type="GO" id="GO:0005524">
    <property type="term" value="F:ATP binding"/>
    <property type="evidence" value="ECO:0007669"/>
    <property type="project" value="UniProtKB-KW"/>
</dbReference>
<evidence type="ECO:0000256" key="1">
    <source>
        <dbReference type="ARBA" id="ARBA00008894"/>
    </source>
</evidence>
<dbReference type="Gene3D" id="1.10.8.430">
    <property type="entry name" value="Helical domain of apoptotic protease-activating factors"/>
    <property type="match status" value="1"/>
</dbReference>
<dbReference type="Pfam" id="PF23559">
    <property type="entry name" value="WHD_DRP"/>
    <property type="match status" value="1"/>
</dbReference>
<reference evidence="11 12" key="1">
    <citation type="journal article" date="2024" name="Plant Biotechnol. J.">
        <title>Dendrobium thyrsiflorum genome and its molecular insights into genes involved in important horticultural traits.</title>
        <authorList>
            <person name="Chen B."/>
            <person name="Wang J.Y."/>
            <person name="Zheng P.J."/>
            <person name="Li K.L."/>
            <person name="Liang Y.M."/>
            <person name="Chen X.F."/>
            <person name="Zhang C."/>
            <person name="Zhao X."/>
            <person name="He X."/>
            <person name="Zhang G.Q."/>
            <person name="Liu Z.J."/>
            <person name="Xu Q."/>
        </authorList>
    </citation>
    <scope>NUCLEOTIDE SEQUENCE [LARGE SCALE GENOMIC DNA]</scope>
    <source>
        <strain evidence="11">GZMU011</strain>
    </source>
</reference>
<dbReference type="InterPro" id="IPR058922">
    <property type="entry name" value="WHD_DRP"/>
</dbReference>
<keyword evidence="5" id="KW-0611">Plant defense</keyword>
<dbReference type="PANTHER" id="PTHR36766:SF40">
    <property type="entry name" value="DISEASE RESISTANCE PROTEIN RGA3"/>
    <property type="match status" value="1"/>
</dbReference>
<dbReference type="InterPro" id="IPR027417">
    <property type="entry name" value="P-loop_NTPase"/>
</dbReference>
<dbReference type="SUPFAM" id="SSF52540">
    <property type="entry name" value="P-loop containing nucleoside triphosphate hydrolases"/>
    <property type="match status" value="1"/>
</dbReference>
<dbReference type="AlphaFoldDB" id="A0ABD0V678"/>
<dbReference type="Pfam" id="PF25019">
    <property type="entry name" value="LRR_R13L1-DRL21"/>
    <property type="match status" value="1"/>
</dbReference>
<organism evidence="11 12">
    <name type="scientific">Dendrobium thyrsiflorum</name>
    <name type="common">Pinecone-like raceme dendrobium</name>
    <name type="synonym">Orchid</name>
    <dbReference type="NCBI Taxonomy" id="117978"/>
    <lineage>
        <taxon>Eukaryota</taxon>
        <taxon>Viridiplantae</taxon>
        <taxon>Streptophyta</taxon>
        <taxon>Embryophyta</taxon>
        <taxon>Tracheophyta</taxon>
        <taxon>Spermatophyta</taxon>
        <taxon>Magnoliopsida</taxon>
        <taxon>Liliopsida</taxon>
        <taxon>Asparagales</taxon>
        <taxon>Orchidaceae</taxon>
        <taxon>Epidendroideae</taxon>
        <taxon>Malaxideae</taxon>
        <taxon>Dendrobiinae</taxon>
        <taxon>Dendrobium</taxon>
    </lineage>
</organism>
<keyword evidence="4" id="KW-0547">Nucleotide-binding</keyword>
<dbReference type="Gene3D" id="1.10.10.10">
    <property type="entry name" value="Winged helix-like DNA-binding domain superfamily/Winged helix DNA-binding domain"/>
    <property type="match status" value="1"/>
</dbReference>
<evidence type="ECO:0000256" key="3">
    <source>
        <dbReference type="ARBA" id="ARBA00022737"/>
    </source>
</evidence>
<dbReference type="Pfam" id="PF00931">
    <property type="entry name" value="NB-ARC"/>
    <property type="match status" value="1"/>
</dbReference>
<dbReference type="InterPro" id="IPR032675">
    <property type="entry name" value="LRR_dom_sf"/>
</dbReference>
<evidence type="ECO:0000313" key="11">
    <source>
        <dbReference type="EMBL" id="KAL0920719.1"/>
    </source>
</evidence>
<keyword evidence="3" id="KW-0677">Repeat</keyword>
<evidence type="ECO:0000259" key="9">
    <source>
        <dbReference type="Pfam" id="PF23559"/>
    </source>
</evidence>
<dbReference type="Pfam" id="PF18052">
    <property type="entry name" value="Rx_N"/>
    <property type="match status" value="1"/>
</dbReference>
<proteinExistence type="inferred from homology"/>
<keyword evidence="6" id="KW-0067">ATP-binding</keyword>
<comment type="caution">
    <text evidence="11">The sequence shown here is derived from an EMBL/GenBank/DDBJ whole genome shotgun (WGS) entry which is preliminary data.</text>
</comment>
<sequence>MAELAVGPIMKKIIDTCSGFLGNDYVKDYVKDQFRWQTGMKEELERLQVNHPKIQAVVFAANQAQISDQNTALNNWIWQLRDAIDEANDVLDEFEYMKHKQQLTKNTEETKKRKFTSFLFESARKILKIGERGLKRDPNLKRLEDAVQKLDKVSADVTTFLYLLDSAKQEQQEQQRELYVARETGSLPRNDLIGRGKEKELVMEWLRNPSNEHQGTDLYRNISLLSIVGHGGMGKTTLLQHVYDKMTEEFDLKMWVCVSNNFDAKKVIAVMLESLDKKKPDLDSLDALQGRLKNELISKRFLLVLDDVWEEQDISKCENVIAPLACGGFGSKILVTTRTDSVALMFAKVIKKKEKIVKLEGLEEDECLQLLNSHAFAGVENPPDDHKKLRAIAGEIVKKLLGSPLAAKVIGGVLKDNLDERHWRTVLERNLLGQNSVESILRLSYIVLSNPLKSCFAFCGMFAQDHEFDKDDLIRMWISLGFIQPSLDQEETMEDIGGRYFDLLVKKSFFENYLDIACYKMHDLLHELAQSVFIQEYLRVEDSTKLPSKIPETLRHLSIQTTNLSILKKIEKFKHLHSLFLFYEDPNQDLCSAIIEIFKVSRSLRLLYVFAQDLEMIPEEIEKLIHLRYIKIYGHNMKRLPRSLNNLYHLQYIICDGTWRLNQLQVHDFLPSDMNNLSNLHYVKWPMDYISVSICGIGKLTSLQELEMFDLRDVSGYRIGELENLNDLCELGINCLENVKDGKEACSAKLCAKRRLTNLTLCWSSNTGTRNINLDENVLDNLQPPKCLRKLIIWYYMGARSATWMNNVIPIFNIEEIYFSDCLEWETLPPFGQLPCLKSLSLSNMPKVKWVESKFNGNDKYHAFPLLEVLYISRLEALEDWFEAGVAAEDGCLFPCLIELRLHKCPKLKELPSLPPKLKILNMANMGWKTLNFCSNSNPIPLETLRVSDCQNITSLPLADEITRLAALGYLTIEKCPNLISLGEMPTTNNCHLMLSDLCISDPSVLLMEPLRSVASLEMLSIVENDELVSFPNEVEQWFLKVRSSLSLLGFNLLKSLQSLPSSLESLDSLQTLSIIDNPMLRELPNLPPSLKSLCILRCHPELKERYGEDGGSDRHKIAYIPQIYIDT</sequence>
<keyword evidence="12" id="KW-1185">Reference proteome</keyword>
<evidence type="ECO:0000313" key="12">
    <source>
        <dbReference type="Proteomes" id="UP001552299"/>
    </source>
</evidence>
<protein>
    <submittedName>
        <fullName evidence="11">Uncharacterized protein</fullName>
    </submittedName>
</protein>
<keyword evidence="2" id="KW-0433">Leucine-rich repeat</keyword>
<feature type="domain" description="R13L1/DRL21-like LRR repeat region" evidence="10">
    <location>
        <begin position="719"/>
        <end position="845"/>
    </location>
</feature>
<evidence type="ECO:0000259" key="7">
    <source>
        <dbReference type="Pfam" id="PF00931"/>
    </source>
</evidence>
<dbReference type="Gene3D" id="3.40.50.300">
    <property type="entry name" value="P-loop containing nucleotide triphosphate hydrolases"/>
    <property type="match status" value="1"/>
</dbReference>
<dbReference type="InterPro" id="IPR042197">
    <property type="entry name" value="Apaf_helical"/>
</dbReference>
<gene>
    <name evidence="11" type="ORF">M5K25_009881</name>
</gene>
<name>A0ABD0V678_DENTH</name>
<dbReference type="InterPro" id="IPR056789">
    <property type="entry name" value="LRR_R13L1-DRL21"/>
</dbReference>
<dbReference type="GO" id="GO:0006952">
    <property type="term" value="P:defense response"/>
    <property type="evidence" value="ECO:0007669"/>
    <property type="project" value="UniProtKB-KW"/>
</dbReference>
<evidence type="ECO:0000256" key="5">
    <source>
        <dbReference type="ARBA" id="ARBA00022821"/>
    </source>
</evidence>
<evidence type="ECO:0000256" key="2">
    <source>
        <dbReference type="ARBA" id="ARBA00022614"/>
    </source>
</evidence>
<dbReference type="InterPro" id="IPR041118">
    <property type="entry name" value="Rx_N"/>
</dbReference>
<dbReference type="EMBL" id="JANQDX010000008">
    <property type="protein sequence ID" value="KAL0920719.1"/>
    <property type="molecule type" value="Genomic_DNA"/>
</dbReference>
<evidence type="ECO:0000259" key="10">
    <source>
        <dbReference type="Pfam" id="PF25019"/>
    </source>
</evidence>
<evidence type="ECO:0000259" key="8">
    <source>
        <dbReference type="Pfam" id="PF18052"/>
    </source>
</evidence>
<dbReference type="Gene3D" id="3.80.10.10">
    <property type="entry name" value="Ribonuclease Inhibitor"/>
    <property type="match status" value="3"/>
</dbReference>
<feature type="domain" description="Disease resistance protein winged helix" evidence="9">
    <location>
        <begin position="461"/>
        <end position="529"/>
    </location>
</feature>
<dbReference type="SUPFAM" id="SSF52058">
    <property type="entry name" value="L domain-like"/>
    <property type="match status" value="2"/>
</dbReference>
<dbReference type="Gene3D" id="1.20.5.4130">
    <property type="match status" value="1"/>
</dbReference>
<dbReference type="Proteomes" id="UP001552299">
    <property type="component" value="Unassembled WGS sequence"/>
</dbReference>
<dbReference type="GO" id="GO:0051707">
    <property type="term" value="P:response to other organism"/>
    <property type="evidence" value="ECO:0007669"/>
    <property type="project" value="UniProtKB-ARBA"/>
</dbReference>
<dbReference type="PRINTS" id="PR00364">
    <property type="entry name" value="DISEASERSIST"/>
</dbReference>
<dbReference type="InterPro" id="IPR036388">
    <property type="entry name" value="WH-like_DNA-bd_sf"/>
</dbReference>
<feature type="domain" description="NB-ARC" evidence="7">
    <location>
        <begin position="221"/>
        <end position="377"/>
    </location>
</feature>
<evidence type="ECO:0000256" key="6">
    <source>
        <dbReference type="ARBA" id="ARBA00022840"/>
    </source>
</evidence>
<feature type="domain" description="Disease resistance N-terminal" evidence="8">
    <location>
        <begin position="27"/>
        <end position="108"/>
    </location>
</feature>
<dbReference type="PANTHER" id="PTHR36766">
    <property type="entry name" value="PLANT BROAD-SPECTRUM MILDEW RESISTANCE PROTEIN RPW8"/>
    <property type="match status" value="1"/>
</dbReference>
<comment type="similarity">
    <text evidence="1">Belongs to the disease resistance NB-LRR family.</text>
</comment>
<evidence type="ECO:0000256" key="4">
    <source>
        <dbReference type="ARBA" id="ARBA00022741"/>
    </source>
</evidence>